<evidence type="ECO:0000256" key="2">
    <source>
        <dbReference type="ARBA" id="ARBA00007018"/>
    </source>
</evidence>
<dbReference type="AlphaFoldDB" id="A0A6P6BD99"/>
<dbReference type="GO" id="GO:0038023">
    <property type="term" value="F:signaling receptor activity"/>
    <property type="evidence" value="ECO:0007669"/>
    <property type="project" value="TreeGrafter"/>
</dbReference>
<keyword evidence="6" id="KW-0862">Zinc</keyword>
<dbReference type="InterPro" id="IPR004254">
    <property type="entry name" value="AdipoR/HlyIII-related"/>
</dbReference>
<evidence type="ECO:0000256" key="5">
    <source>
        <dbReference type="ARBA" id="ARBA00023136"/>
    </source>
</evidence>
<protein>
    <submittedName>
        <fullName evidence="9 10">Heptahelical transmembrane protein 4-like isoform X1</fullName>
    </submittedName>
</protein>
<dbReference type="GeneID" id="111317043"/>
<keyword evidence="5 7" id="KW-0472">Membrane</keyword>
<dbReference type="RefSeq" id="XP_022775088.1">
    <property type="nucleotide sequence ID" value="XM_022919353.1"/>
</dbReference>
<keyword evidence="3 7" id="KW-0812">Transmembrane</keyword>
<dbReference type="GO" id="GO:0009744">
    <property type="term" value="P:response to sucrose"/>
    <property type="evidence" value="ECO:0007669"/>
    <property type="project" value="UniProtKB-ARBA"/>
</dbReference>
<feature type="transmembrane region" description="Helical" evidence="7">
    <location>
        <begin position="329"/>
        <end position="346"/>
    </location>
</feature>
<name>A0A6P6BD99_DURZI</name>
<dbReference type="PANTHER" id="PTHR20855">
    <property type="entry name" value="ADIPOR/PROGESTIN RECEPTOR-RELATED"/>
    <property type="match status" value="1"/>
</dbReference>
<keyword evidence="6" id="KW-0479">Metal-binding</keyword>
<reference evidence="9 10" key="1">
    <citation type="submission" date="2025-04" db="UniProtKB">
        <authorList>
            <consortium name="RefSeq"/>
        </authorList>
    </citation>
    <scope>IDENTIFICATION</scope>
    <source>
        <tissue evidence="9 10">Fruit stalk</tissue>
    </source>
</reference>
<feature type="transmembrane region" description="Helical" evidence="7">
    <location>
        <begin position="263"/>
        <end position="284"/>
    </location>
</feature>
<feature type="transmembrane region" description="Helical" evidence="7">
    <location>
        <begin position="296"/>
        <end position="317"/>
    </location>
</feature>
<evidence type="ECO:0000313" key="8">
    <source>
        <dbReference type="Proteomes" id="UP000515121"/>
    </source>
</evidence>
<sequence length="392" mass="44818">MGSVEQVCEDTNMTAETMEKCTLKCSKEGKGNRLWKKVKYQLVEYHSLPGYLRDNEYIVGHYRSEWPMKQVLLSIFTIHNETLNVWTHLIGFFIFLSLTIYTAMKVPKVVDLHSLQHIPDVLRKADIHTLREELKTTFPSMDLIPSLSGWHVMELLYNCLPERFSTGNHTDVCVLQSVKDEVANIIAPLMLRPITRWPFFAFLGGAMFCLLASSTCHLLSCHSERLSYIMLRLDYAGIAALISTSFYPPVYYSFMCNPFFCNLYMGFITVLGVATIVFSLLPVFQNPEFRSIRASLFFGMGMSGIAPILHKLILFWHQPEALHTTGYEVLMGLLYGIGALVYATRVPERWMPGKFDIAGHSHQLFHILVVAGAYTHYRAGLVYLKWRDQNAC</sequence>
<accession>A0A6P6BD99</accession>
<dbReference type="GO" id="GO:0016020">
    <property type="term" value="C:membrane"/>
    <property type="evidence" value="ECO:0007669"/>
    <property type="project" value="UniProtKB-SubCell"/>
</dbReference>
<dbReference type="OrthoDB" id="529367at2759"/>
<evidence type="ECO:0000256" key="4">
    <source>
        <dbReference type="ARBA" id="ARBA00022989"/>
    </source>
</evidence>
<comment type="similarity">
    <text evidence="2">Belongs to the ADIPOR family.</text>
</comment>
<evidence type="ECO:0000256" key="6">
    <source>
        <dbReference type="PIRSR" id="PIRSR604254-1"/>
    </source>
</evidence>
<keyword evidence="4 7" id="KW-1133">Transmembrane helix</keyword>
<feature type="transmembrane region" description="Helical" evidence="7">
    <location>
        <begin position="83"/>
        <end position="104"/>
    </location>
</feature>
<evidence type="ECO:0000313" key="9">
    <source>
        <dbReference type="RefSeq" id="XP_022775086.1"/>
    </source>
</evidence>
<dbReference type="RefSeq" id="XP_022775089.1">
    <property type="nucleotide sequence ID" value="XM_022919354.1"/>
</dbReference>
<evidence type="ECO:0000256" key="3">
    <source>
        <dbReference type="ARBA" id="ARBA00022692"/>
    </source>
</evidence>
<dbReference type="KEGG" id="dzi:111317043"/>
<comment type="subcellular location">
    <subcellularLocation>
        <location evidence="1">Membrane</location>
        <topology evidence="1">Multi-pass membrane protein</topology>
    </subcellularLocation>
</comment>
<dbReference type="RefSeq" id="XP_022775086.1">
    <property type="nucleotide sequence ID" value="XM_022919351.1"/>
</dbReference>
<feature type="binding site" evidence="6">
    <location>
        <position position="366"/>
    </location>
    <ligand>
        <name>Zn(2+)</name>
        <dbReference type="ChEBI" id="CHEBI:29105"/>
    </ligand>
</feature>
<dbReference type="RefSeq" id="XP_022775087.1">
    <property type="nucleotide sequence ID" value="XM_022919352.1"/>
</dbReference>
<dbReference type="GO" id="GO:0046872">
    <property type="term" value="F:metal ion binding"/>
    <property type="evidence" value="ECO:0007669"/>
    <property type="project" value="UniProtKB-KW"/>
</dbReference>
<dbReference type="Proteomes" id="UP000515121">
    <property type="component" value="Unplaced"/>
</dbReference>
<feature type="binding site" evidence="6">
    <location>
        <position position="217"/>
    </location>
    <ligand>
        <name>Zn(2+)</name>
        <dbReference type="ChEBI" id="CHEBI:29105"/>
    </ligand>
</feature>
<gene>
    <name evidence="9 10 11 12" type="primary">LOC111317043</name>
</gene>
<proteinExistence type="inferred from homology"/>
<dbReference type="Pfam" id="PF03006">
    <property type="entry name" value="HlyIII"/>
    <property type="match status" value="1"/>
</dbReference>
<evidence type="ECO:0000313" key="10">
    <source>
        <dbReference type="RefSeq" id="XP_022775087.1"/>
    </source>
</evidence>
<dbReference type="GO" id="GO:0009725">
    <property type="term" value="P:response to hormone"/>
    <property type="evidence" value="ECO:0007669"/>
    <property type="project" value="TreeGrafter"/>
</dbReference>
<evidence type="ECO:0000256" key="1">
    <source>
        <dbReference type="ARBA" id="ARBA00004141"/>
    </source>
</evidence>
<organism evidence="8 11">
    <name type="scientific">Durio zibethinus</name>
    <name type="common">Durian</name>
    <dbReference type="NCBI Taxonomy" id="66656"/>
    <lineage>
        <taxon>Eukaryota</taxon>
        <taxon>Viridiplantae</taxon>
        <taxon>Streptophyta</taxon>
        <taxon>Embryophyta</taxon>
        <taxon>Tracheophyta</taxon>
        <taxon>Spermatophyta</taxon>
        <taxon>Magnoliopsida</taxon>
        <taxon>eudicotyledons</taxon>
        <taxon>Gunneridae</taxon>
        <taxon>Pentapetalae</taxon>
        <taxon>rosids</taxon>
        <taxon>malvids</taxon>
        <taxon>Malvales</taxon>
        <taxon>Malvaceae</taxon>
        <taxon>Helicteroideae</taxon>
        <taxon>Durio</taxon>
    </lineage>
</organism>
<feature type="transmembrane region" description="Helical" evidence="7">
    <location>
        <begin position="233"/>
        <end position="251"/>
    </location>
</feature>
<evidence type="ECO:0000313" key="12">
    <source>
        <dbReference type="RefSeq" id="XP_022775089.1"/>
    </source>
</evidence>
<evidence type="ECO:0000313" key="11">
    <source>
        <dbReference type="RefSeq" id="XP_022775088.1"/>
    </source>
</evidence>
<feature type="binding site" evidence="6">
    <location>
        <position position="362"/>
    </location>
    <ligand>
        <name>Zn(2+)</name>
        <dbReference type="ChEBI" id="CHEBI:29105"/>
    </ligand>
</feature>
<evidence type="ECO:0000256" key="7">
    <source>
        <dbReference type="SAM" id="Phobius"/>
    </source>
</evidence>
<feature type="transmembrane region" description="Helical" evidence="7">
    <location>
        <begin position="199"/>
        <end position="221"/>
    </location>
</feature>
<keyword evidence="8" id="KW-1185">Reference proteome</keyword>
<dbReference type="PANTHER" id="PTHR20855:SF52">
    <property type="entry name" value="ADIPONECTIN RECEPTOR PROTEIN"/>
    <property type="match status" value="1"/>
</dbReference>